<reference evidence="3" key="1">
    <citation type="journal article" date="2023" name="Commun. Biol.">
        <title>Genome analysis of Parmales, the sister group of diatoms, reveals the evolutionary specialization of diatoms from phago-mixotrophs to photoautotrophs.</title>
        <authorList>
            <person name="Ban H."/>
            <person name="Sato S."/>
            <person name="Yoshikawa S."/>
            <person name="Yamada K."/>
            <person name="Nakamura Y."/>
            <person name="Ichinomiya M."/>
            <person name="Sato N."/>
            <person name="Blanc-Mathieu R."/>
            <person name="Endo H."/>
            <person name="Kuwata A."/>
            <person name="Ogata H."/>
        </authorList>
    </citation>
    <scope>NUCLEOTIDE SEQUENCE [LARGE SCALE GENOMIC DNA]</scope>
    <source>
        <strain evidence="3">NIES 3700</strain>
    </source>
</reference>
<keyword evidence="3" id="KW-1185">Reference proteome</keyword>
<dbReference type="AlphaFoldDB" id="A0A9W7A4M7"/>
<feature type="region of interest" description="Disordered" evidence="1">
    <location>
        <begin position="269"/>
        <end position="288"/>
    </location>
</feature>
<name>A0A9W7A4M7_9STRA</name>
<dbReference type="EMBL" id="BRXW01000522">
    <property type="protein sequence ID" value="GMH62827.1"/>
    <property type="molecule type" value="Genomic_DNA"/>
</dbReference>
<proteinExistence type="predicted"/>
<evidence type="ECO:0000313" key="2">
    <source>
        <dbReference type="EMBL" id="GMH62827.1"/>
    </source>
</evidence>
<evidence type="ECO:0000256" key="1">
    <source>
        <dbReference type="SAM" id="MobiDB-lite"/>
    </source>
</evidence>
<dbReference type="Proteomes" id="UP001165122">
    <property type="component" value="Unassembled WGS sequence"/>
</dbReference>
<accession>A0A9W7A4M7</accession>
<organism evidence="2 3">
    <name type="scientific">Triparma laevis f. longispina</name>
    <dbReference type="NCBI Taxonomy" id="1714387"/>
    <lineage>
        <taxon>Eukaryota</taxon>
        <taxon>Sar</taxon>
        <taxon>Stramenopiles</taxon>
        <taxon>Ochrophyta</taxon>
        <taxon>Bolidophyceae</taxon>
        <taxon>Parmales</taxon>
        <taxon>Triparmaceae</taxon>
        <taxon>Triparma</taxon>
    </lineage>
</organism>
<gene>
    <name evidence="2" type="ORF">TrLO_g1068</name>
</gene>
<evidence type="ECO:0000313" key="3">
    <source>
        <dbReference type="Proteomes" id="UP001165122"/>
    </source>
</evidence>
<comment type="caution">
    <text evidence="2">The sequence shown here is derived from an EMBL/GenBank/DDBJ whole genome shotgun (WGS) entry which is preliminary data.</text>
</comment>
<sequence>MDDDAHITCHLPLPPDLFSFSISGPPSTPICAYLTPSADAASASPPTLTVATFSSNSSSSNSSTMITSIITTPIPSAESVYLDLSLKIYAFTSSTVTIYSPPTFTPSNDPCIPSTSMLTVIKTLPWSHGPLRHSTSLKPSTLILELLYSPTLTLITFGSASESLTCTPLKIPLQTSLKSITPLTSHSISLNYPQFHDTITLTNTLIHSSKRTVSSSTESQSTIYPFYSVSKTAQSLNFLSTPPTSLLPLEYTLQTQSLKKTTDLLGQGEAPLGAQRRGDVATVSMSFE</sequence>
<protein>
    <submittedName>
        <fullName evidence="2">Uncharacterized protein</fullName>
    </submittedName>
</protein>